<dbReference type="AlphaFoldDB" id="A0A5N5TKQ9"/>
<name>A0A5N5TKQ9_9CRUS</name>
<feature type="compositionally biased region" description="Basic and acidic residues" evidence="1">
    <location>
        <begin position="1"/>
        <end position="15"/>
    </location>
</feature>
<evidence type="ECO:0000256" key="1">
    <source>
        <dbReference type="SAM" id="MobiDB-lite"/>
    </source>
</evidence>
<gene>
    <name evidence="2" type="ORF">Anas_01741</name>
</gene>
<protein>
    <submittedName>
        <fullName evidence="2">Uncharacterized protein</fullName>
    </submittedName>
</protein>
<evidence type="ECO:0000313" key="3">
    <source>
        <dbReference type="Proteomes" id="UP000326759"/>
    </source>
</evidence>
<dbReference type="EMBL" id="SEYY01000679">
    <property type="protein sequence ID" value="KAB7506748.1"/>
    <property type="molecule type" value="Genomic_DNA"/>
</dbReference>
<keyword evidence="3" id="KW-1185">Reference proteome</keyword>
<comment type="caution">
    <text evidence="2">The sequence shown here is derived from an EMBL/GenBank/DDBJ whole genome shotgun (WGS) entry which is preliminary data.</text>
</comment>
<feature type="region of interest" description="Disordered" evidence="1">
    <location>
        <begin position="1"/>
        <end position="23"/>
    </location>
</feature>
<sequence length="101" mass="11589">MLNFKDQKTSVRKESVATSSQKYPLPKDKLKAYHLNFEADEEGMRRRNELVAKAKETALNYEIQRLRAELDKQDSSVKPKNKNMVTKGGEDNVESALCLIM</sequence>
<accession>A0A5N5TKQ9</accession>
<organism evidence="2 3">
    <name type="scientific">Armadillidium nasatum</name>
    <dbReference type="NCBI Taxonomy" id="96803"/>
    <lineage>
        <taxon>Eukaryota</taxon>
        <taxon>Metazoa</taxon>
        <taxon>Ecdysozoa</taxon>
        <taxon>Arthropoda</taxon>
        <taxon>Crustacea</taxon>
        <taxon>Multicrustacea</taxon>
        <taxon>Malacostraca</taxon>
        <taxon>Eumalacostraca</taxon>
        <taxon>Peracarida</taxon>
        <taxon>Isopoda</taxon>
        <taxon>Oniscidea</taxon>
        <taxon>Crinocheta</taxon>
        <taxon>Armadillidiidae</taxon>
        <taxon>Armadillidium</taxon>
    </lineage>
</organism>
<reference evidence="2 3" key="1">
    <citation type="journal article" date="2019" name="PLoS Biol.">
        <title>Sex chromosomes control vertical transmission of feminizing Wolbachia symbionts in an isopod.</title>
        <authorList>
            <person name="Becking T."/>
            <person name="Chebbi M.A."/>
            <person name="Giraud I."/>
            <person name="Moumen B."/>
            <person name="Laverre T."/>
            <person name="Caubet Y."/>
            <person name="Peccoud J."/>
            <person name="Gilbert C."/>
            <person name="Cordaux R."/>
        </authorList>
    </citation>
    <scope>NUCLEOTIDE SEQUENCE [LARGE SCALE GENOMIC DNA]</scope>
    <source>
        <strain evidence="2">ANa2</strain>
        <tissue evidence="2">Whole body excluding digestive tract and cuticle</tissue>
    </source>
</reference>
<proteinExistence type="predicted"/>
<dbReference type="Proteomes" id="UP000326759">
    <property type="component" value="Unassembled WGS sequence"/>
</dbReference>
<evidence type="ECO:0000313" key="2">
    <source>
        <dbReference type="EMBL" id="KAB7506748.1"/>
    </source>
</evidence>
<dbReference type="OrthoDB" id="6387320at2759"/>